<organism evidence="1 2">
    <name type="scientific">Candidatus Komeilibacteria bacterium CG11_big_fil_rev_8_21_14_0_20_36_20</name>
    <dbReference type="NCBI Taxonomy" id="1974477"/>
    <lineage>
        <taxon>Bacteria</taxon>
        <taxon>Candidatus Komeiliibacteriota</taxon>
    </lineage>
</organism>
<dbReference type="AlphaFoldDB" id="A0A2H0NAY8"/>
<sequence>MSASQKQWSAERVIKTIQRRYQNGWRLNSSYVQKKCGKLFRSANYYFGNWKTAVESAWVPYEEVTTKMSPGFWTHKKVKNNILDLYNQGAQINAREAMLKHTALYKAAYKLYGSWRKAIKAAGINYQEILLTDPKKWTKKKIKEEIQKRIASGKSLRTTIKDKEFKRLVNIAQIKFGSWAKAIKAAGFNPYQYIQRQKYWTKEKVISKLKKRYKKSKGLTKSALLEEDSSLYDAALRLFKTRVKALRSAGIDPETVDTIRTWTKEKVIKEIQRIYENGESITSSYVQRHHTDLYMAAKNRFKNWKEVLAAAGFSYSNHRIRRNEARWVASLNDNKAKEVLDRAVRMTALEFTKKDKKEGR</sequence>
<proteinExistence type="predicted"/>
<dbReference type="EMBL" id="PCWQ01000023">
    <property type="protein sequence ID" value="PIR06062.1"/>
    <property type="molecule type" value="Genomic_DNA"/>
</dbReference>
<protein>
    <submittedName>
        <fullName evidence="1">Uncharacterized protein</fullName>
    </submittedName>
</protein>
<evidence type="ECO:0000313" key="2">
    <source>
        <dbReference type="Proteomes" id="UP000230564"/>
    </source>
</evidence>
<reference evidence="1 2" key="1">
    <citation type="submission" date="2017-09" db="EMBL/GenBank/DDBJ databases">
        <title>Depth-based differentiation of microbial function through sediment-hosted aquifers and enrichment of novel symbionts in the deep terrestrial subsurface.</title>
        <authorList>
            <person name="Probst A.J."/>
            <person name="Ladd B."/>
            <person name="Jarett J.K."/>
            <person name="Geller-Mcgrath D.E."/>
            <person name="Sieber C.M."/>
            <person name="Emerson J.B."/>
            <person name="Anantharaman K."/>
            <person name="Thomas B.C."/>
            <person name="Malmstrom R."/>
            <person name="Stieglmeier M."/>
            <person name="Klingl A."/>
            <person name="Woyke T."/>
            <person name="Ryan C.M."/>
            <person name="Banfield J.F."/>
        </authorList>
    </citation>
    <scope>NUCLEOTIDE SEQUENCE [LARGE SCALE GENOMIC DNA]</scope>
    <source>
        <strain evidence="1">CG11_big_fil_rev_8_21_14_0_20_36_20</strain>
    </source>
</reference>
<gene>
    <name evidence="1" type="ORF">COV55_05025</name>
</gene>
<evidence type="ECO:0000313" key="1">
    <source>
        <dbReference type="EMBL" id="PIR06062.1"/>
    </source>
</evidence>
<comment type="caution">
    <text evidence="1">The sequence shown here is derived from an EMBL/GenBank/DDBJ whole genome shotgun (WGS) entry which is preliminary data.</text>
</comment>
<accession>A0A2H0NAY8</accession>
<dbReference type="Proteomes" id="UP000230564">
    <property type="component" value="Unassembled WGS sequence"/>
</dbReference>
<name>A0A2H0NAY8_9BACT</name>